<dbReference type="Proteomes" id="UP000030653">
    <property type="component" value="Unassembled WGS sequence"/>
</dbReference>
<dbReference type="AlphaFoldDB" id="M5GDW8"/>
<name>M5GDW8_DACPD</name>
<reference evidence="1 2" key="1">
    <citation type="journal article" date="2012" name="Science">
        <title>The Paleozoic origin of enzymatic lignin decomposition reconstructed from 31 fungal genomes.</title>
        <authorList>
            <person name="Floudas D."/>
            <person name="Binder M."/>
            <person name="Riley R."/>
            <person name="Barry K."/>
            <person name="Blanchette R.A."/>
            <person name="Henrissat B."/>
            <person name="Martinez A.T."/>
            <person name="Otillar R."/>
            <person name="Spatafora J.W."/>
            <person name="Yadav J.S."/>
            <person name="Aerts A."/>
            <person name="Benoit I."/>
            <person name="Boyd A."/>
            <person name="Carlson A."/>
            <person name="Copeland A."/>
            <person name="Coutinho P.M."/>
            <person name="de Vries R.P."/>
            <person name="Ferreira P."/>
            <person name="Findley K."/>
            <person name="Foster B."/>
            <person name="Gaskell J."/>
            <person name="Glotzer D."/>
            <person name="Gorecki P."/>
            <person name="Heitman J."/>
            <person name="Hesse C."/>
            <person name="Hori C."/>
            <person name="Igarashi K."/>
            <person name="Jurgens J.A."/>
            <person name="Kallen N."/>
            <person name="Kersten P."/>
            <person name="Kohler A."/>
            <person name="Kuees U."/>
            <person name="Kumar T.K.A."/>
            <person name="Kuo A."/>
            <person name="LaButti K."/>
            <person name="Larrondo L.F."/>
            <person name="Lindquist E."/>
            <person name="Ling A."/>
            <person name="Lombard V."/>
            <person name="Lucas S."/>
            <person name="Lundell T."/>
            <person name="Martin R."/>
            <person name="McLaughlin D.J."/>
            <person name="Morgenstern I."/>
            <person name="Morin E."/>
            <person name="Murat C."/>
            <person name="Nagy L.G."/>
            <person name="Nolan M."/>
            <person name="Ohm R.A."/>
            <person name="Patyshakuliyeva A."/>
            <person name="Rokas A."/>
            <person name="Ruiz-Duenas F.J."/>
            <person name="Sabat G."/>
            <person name="Salamov A."/>
            <person name="Samejima M."/>
            <person name="Schmutz J."/>
            <person name="Slot J.C."/>
            <person name="St John F."/>
            <person name="Stenlid J."/>
            <person name="Sun H."/>
            <person name="Sun S."/>
            <person name="Syed K."/>
            <person name="Tsang A."/>
            <person name="Wiebenga A."/>
            <person name="Young D."/>
            <person name="Pisabarro A."/>
            <person name="Eastwood D.C."/>
            <person name="Martin F."/>
            <person name="Cullen D."/>
            <person name="Grigoriev I.V."/>
            <person name="Hibbett D.S."/>
        </authorList>
    </citation>
    <scope>NUCLEOTIDE SEQUENCE [LARGE SCALE GENOMIC DNA]</scope>
    <source>
        <strain evidence="1 2">DJM-731 SS1</strain>
    </source>
</reference>
<gene>
    <name evidence="1" type="ORF">DACRYDRAFT_50832</name>
</gene>
<evidence type="ECO:0000313" key="2">
    <source>
        <dbReference type="Proteomes" id="UP000030653"/>
    </source>
</evidence>
<protein>
    <submittedName>
        <fullName evidence="1">Uncharacterized protein</fullName>
    </submittedName>
</protein>
<dbReference type="OMA" id="HTHEMAF"/>
<evidence type="ECO:0000313" key="1">
    <source>
        <dbReference type="EMBL" id="EJU02758.1"/>
    </source>
</evidence>
<dbReference type="HOGENOM" id="CLU_092523_1_0_1"/>
<dbReference type="STRING" id="1858805.M5GDW8"/>
<dbReference type="RefSeq" id="XP_040629652.1">
    <property type="nucleotide sequence ID" value="XM_040775012.1"/>
</dbReference>
<proteinExistence type="predicted"/>
<keyword evidence="2" id="KW-1185">Reference proteome</keyword>
<dbReference type="EMBL" id="JH795861">
    <property type="protein sequence ID" value="EJU02758.1"/>
    <property type="molecule type" value="Genomic_DNA"/>
</dbReference>
<sequence length="97" mass="11504">MNLNATKFLWPAKVNLIKWVLHTHEMAFLWDEVKIRWFHSNYFNLVVFPTIEHTPWQHKNILLAPALLDQVIQTICKKIQAGVLIQPKRGPKYQESK</sequence>
<accession>M5GDW8</accession>
<organism evidence="1 2">
    <name type="scientific">Dacryopinax primogenitus (strain DJM 731)</name>
    <name type="common">Brown rot fungus</name>
    <dbReference type="NCBI Taxonomy" id="1858805"/>
    <lineage>
        <taxon>Eukaryota</taxon>
        <taxon>Fungi</taxon>
        <taxon>Dikarya</taxon>
        <taxon>Basidiomycota</taxon>
        <taxon>Agaricomycotina</taxon>
        <taxon>Dacrymycetes</taxon>
        <taxon>Dacrymycetales</taxon>
        <taxon>Dacrymycetaceae</taxon>
        <taxon>Dacryopinax</taxon>
    </lineage>
</organism>
<dbReference type="OrthoDB" id="5599163at2759"/>
<dbReference type="GeneID" id="63690074"/>